<gene>
    <name evidence="1" type="ORF">PI95_028120</name>
</gene>
<protein>
    <submittedName>
        <fullName evidence="1">Uncharacterized protein</fullName>
    </submittedName>
</protein>
<dbReference type="Proteomes" id="UP000031549">
    <property type="component" value="Unassembled WGS sequence"/>
</dbReference>
<accession>A0A846HI58</accession>
<dbReference type="EMBL" id="JTCM02000103">
    <property type="protein sequence ID" value="NEU76290.1"/>
    <property type="molecule type" value="Genomic_DNA"/>
</dbReference>
<feature type="non-terminal residue" evidence="1">
    <location>
        <position position="76"/>
    </location>
</feature>
<dbReference type="AlphaFoldDB" id="A0A846HI58"/>
<evidence type="ECO:0000313" key="2">
    <source>
        <dbReference type="Proteomes" id="UP000031549"/>
    </source>
</evidence>
<comment type="caution">
    <text evidence="1">The sequence shown here is derived from an EMBL/GenBank/DDBJ whole genome shotgun (WGS) entry which is preliminary data.</text>
</comment>
<evidence type="ECO:0000313" key="1">
    <source>
        <dbReference type="EMBL" id="NEU76290.1"/>
    </source>
</evidence>
<keyword evidence="2" id="KW-1185">Reference proteome</keyword>
<reference evidence="1 2" key="1">
    <citation type="journal article" date="2015" name="Genome Announc.">
        <title>Draft Genome Sequence of Cyanobacterium Hassallia byssoidea Strain VB512170, Isolated from Monuments in India.</title>
        <authorList>
            <person name="Singh D."/>
            <person name="Chandrababunaidu M.M."/>
            <person name="Panda A."/>
            <person name="Sen D."/>
            <person name="Bhattacharyya S."/>
            <person name="Adhikary S.P."/>
            <person name="Tripathy S."/>
        </authorList>
    </citation>
    <scope>NUCLEOTIDE SEQUENCE [LARGE SCALE GENOMIC DNA]</scope>
    <source>
        <strain evidence="1 2">VB512170</strain>
    </source>
</reference>
<organism evidence="1 2">
    <name type="scientific">Hassallia byssoidea VB512170</name>
    <dbReference type="NCBI Taxonomy" id="1304833"/>
    <lineage>
        <taxon>Bacteria</taxon>
        <taxon>Bacillati</taxon>
        <taxon>Cyanobacteriota</taxon>
        <taxon>Cyanophyceae</taxon>
        <taxon>Nostocales</taxon>
        <taxon>Tolypothrichaceae</taxon>
        <taxon>Hassallia</taxon>
    </lineage>
</organism>
<sequence length="76" mass="7676">MSRINNRGGGFLGIASLCAIGAAVSQTFAFFGNCALAQLKPIPDNSLGAESSVVIPNVNINGIKSDRIDGGAIRGA</sequence>
<name>A0A846HI58_9CYAN</name>
<proteinExistence type="predicted"/>